<evidence type="ECO:0000256" key="2">
    <source>
        <dbReference type="ARBA" id="ARBA00004370"/>
    </source>
</evidence>
<keyword evidence="6 10" id="KW-0812">Transmembrane</keyword>
<dbReference type="InterPro" id="IPR036890">
    <property type="entry name" value="HATPase_C_sf"/>
</dbReference>
<feature type="transmembrane region" description="Helical" evidence="10">
    <location>
        <begin position="458"/>
        <end position="484"/>
    </location>
</feature>
<keyword evidence="9 10" id="KW-0472">Membrane</keyword>
<evidence type="ECO:0000313" key="13">
    <source>
        <dbReference type="Proteomes" id="UP001248536"/>
    </source>
</evidence>
<feature type="domain" description="Histidine kinase" evidence="11">
    <location>
        <begin position="162"/>
        <end position="367"/>
    </location>
</feature>
<dbReference type="PRINTS" id="PR00344">
    <property type="entry name" value="BCTRLSENSOR"/>
</dbReference>
<dbReference type="PANTHER" id="PTHR45436:SF5">
    <property type="entry name" value="SENSOR HISTIDINE KINASE TRCS"/>
    <property type="match status" value="1"/>
</dbReference>
<dbReference type="SUPFAM" id="SSF55874">
    <property type="entry name" value="ATPase domain of HSP90 chaperone/DNA topoisomerase II/histidine kinase"/>
    <property type="match status" value="1"/>
</dbReference>
<reference evidence="12 13" key="1">
    <citation type="submission" date="2022-06" db="EMBL/GenBank/DDBJ databases">
        <title>Haloarcula sp. a new haloarchaeum isolate from saline soil.</title>
        <authorList>
            <person name="Strakova D."/>
            <person name="Galisteo C."/>
            <person name="Sanchez-Porro C."/>
            <person name="Ventosa A."/>
        </authorList>
    </citation>
    <scope>NUCLEOTIDE SEQUENCE [LARGE SCALE GENOMIC DNA]</scope>
    <source>
        <strain evidence="12 13">JCM 15760</strain>
    </source>
</reference>
<keyword evidence="8 10" id="KW-1133">Transmembrane helix</keyword>
<evidence type="ECO:0000313" key="12">
    <source>
        <dbReference type="EMBL" id="MDS0252114.1"/>
    </source>
</evidence>
<dbReference type="InterPro" id="IPR003594">
    <property type="entry name" value="HATPase_dom"/>
</dbReference>
<evidence type="ECO:0000256" key="3">
    <source>
        <dbReference type="ARBA" id="ARBA00012438"/>
    </source>
</evidence>
<keyword evidence="13" id="KW-1185">Reference proteome</keyword>
<evidence type="ECO:0000259" key="11">
    <source>
        <dbReference type="PROSITE" id="PS50109"/>
    </source>
</evidence>
<proteinExistence type="predicted"/>
<name>A0ABU2EV19_HALAR</name>
<sequence>MPAPSGETMLDSIRSLGSGISPSGLVVAGLGFLLTRFTVTLAVSDGPMAFVFGGVLPLVLGLGLSAFGVALAVGEFERAFVRTVTLWCLAGTGAMFVLVLVTLVGNGSMGPLSTTGSRSYLSNFLIGGGVGGALTGVYAGRSNRQRHELEQQAARLDLVNRILRDRVLNALTVIQGRVEIAESRDSIGPADVLSVIDDRSAGVQQVVENMKHITRGGADLSLDAVPVVPCVESGVDAVRETHPSADYNLRADVPADLRVQANTMLDNLVAHLVENAVVYNDSASPTVEVEVTATEDTVAISVSDNGPGLPERQLDLLARGEIGSYEDRSTGFGLDLVRLLVRSYGGRTAATVTDDGTTVTLTLPRISTEDGAVSATSDDVLGLSPRRLGLAVGASLIAAVVMGVPMQVLSGGVPVVGALYGVQNALVGWLTHGFHSVVFGLVYAALVRTAPDHLSDRLRYYGVALGWSLVLWLVAAGLVMPVWLSLVGIEASLPNLSVVALLSHLLWGGSLAALYRYGCRVWPP</sequence>
<dbReference type="RefSeq" id="WP_311241268.1">
    <property type="nucleotide sequence ID" value="NZ_BAABDY010000003.1"/>
</dbReference>
<dbReference type="InterPro" id="IPR050428">
    <property type="entry name" value="TCS_sensor_his_kinase"/>
</dbReference>
<keyword evidence="7 12" id="KW-0418">Kinase</keyword>
<evidence type="ECO:0000256" key="4">
    <source>
        <dbReference type="ARBA" id="ARBA00022553"/>
    </source>
</evidence>
<keyword evidence="4" id="KW-0597">Phosphoprotein</keyword>
<comment type="caution">
    <text evidence="12">The sequence shown here is derived from an EMBL/GenBank/DDBJ whole genome shotgun (WGS) entry which is preliminary data.</text>
</comment>
<feature type="transmembrane region" description="Helical" evidence="10">
    <location>
        <begin position="426"/>
        <end position="446"/>
    </location>
</feature>
<evidence type="ECO:0000256" key="6">
    <source>
        <dbReference type="ARBA" id="ARBA00022692"/>
    </source>
</evidence>
<organism evidence="12 13">
    <name type="scientific">Haloarcula argentinensis</name>
    <dbReference type="NCBI Taxonomy" id="43776"/>
    <lineage>
        <taxon>Archaea</taxon>
        <taxon>Methanobacteriati</taxon>
        <taxon>Methanobacteriota</taxon>
        <taxon>Stenosarchaea group</taxon>
        <taxon>Halobacteria</taxon>
        <taxon>Halobacteriales</taxon>
        <taxon>Haloarculaceae</taxon>
        <taxon>Haloarcula</taxon>
    </lineage>
</organism>
<comment type="catalytic activity">
    <reaction evidence="1">
        <text>ATP + protein L-histidine = ADP + protein N-phospho-L-histidine.</text>
        <dbReference type="EC" id="2.7.13.3"/>
    </reaction>
</comment>
<evidence type="ECO:0000256" key="5">
    <source>
        <dbReference type="ARBA" id="ARBA00022679"/>
    </source>
</evidence>
<comment type="subcellular location">
    <subcellularLocation>
        <location evidence="2">Membrane</location>
    </subcellularLocation>
</comment>
<protein>
    <recommendedName>
        <fullName evidence="3">histidine kinase</fullName>
        <ecNumber evidence="3">2.7.13.3</ecNumber>
    </recommendedName>
</protein>
<keyword evidence="5" id="KW-0808">Transferase</keyword>
<dbReference type="PROSITE" id="PS50109">
    <property type="entry name" value="HIS_KIN"/>
    <property type="match status" value="1"/>
</dbReference>
<evidence type="ECO:0000256" key="10">
    <source>
        <dbReference type="SAM" id="Phobius"/>
    </source>
</evidence>
<feature type="transmembrane region" description="Helical" evidence="10">
    <location>
        <begin position="84"/>
        <end position="105"/>
    </location>
</feature>
<dbReference type="Gene3D" id="3.30.565.10">
    <property type="entry name" value="Histidine kinase-like ATPase, C-terminal domain"/>
    <property type="match status" value="1"/>
</dbReference>
<dbReference type="InterPro" id="IPR004358">
    <property type="entry name" value="Sig_transdc_His_kin-like_C"/>
</dbReference>
<evidence type="ECO:0000256" key="9">
    <source>
        <dbReference type="ARBA" id="ARBA00023136"/>
    </source>
</evidence>
<evidence type="ECO:0000256" key="7">
    <source>
        <dbReference type="ARBA" id="ARBA00022777"/>
    </source>
</evidence>
<dbReference type="InterPro" id="IPR005467">
    <property type="entry name" value="His_kinase_dom"/>
</dbReference>
<feature type="transmembrane region" description="Helical" evidence="10">
    <location>
        <begin position="496"/>
        <end position="515"/>
    </location>
</feature>
<feature type="transmembrane region" description="Helical" evidence="10">
    <location>
        <begin position="49"/>
        <end position="72"/>
    </location>
</feature>
<feature type="transmembrane region" description="Helical" evidence="10">
    <location>
        <begin position="20"/>
        <end position="43"/>
    </location>
</feature>
<dbReference type="EC" id="2.7.13.3" evidence="3"/>
<gene>
    <name evidence="12" type="ORF">NC662_00125</name>
</gene>
<feature type="transmembrane region" description="Helical" evidence="10">
    <location>
        <begin position="388"/>
        <end position="406"/>
    </location>
</feature>
<evidence type="ECO:0000256" key="1">
    <source>
        <dbReference type="ARBA" id="ARBA00000085"/>
    </source>
</evidence>
<dbReference type="Pfam" id="PF02518">
    <property type="entry name" value="HATPase_c"/>
    <property type="match status" value="1"/>
</dbReference>
<dbReference type="EMBL" id="JAMQCP010000001">
    <property type="protein sequence ID" value="MDS0252114.1"/>
    <property type="molecule type" value="Genomic_DNA"/>
</dbReference>
<dbReference type="Proteomes" id="UP001248536">
    <property type="component" value="Unassembled WGS sequence"/>
</dbReference>
<feature type="transmembrane region" description="Helical" evidence="10">
    <location>
        <begin position="120"/>
        <end position="139"/>
    </location>
</feature>
<evidence type="ECO:0000256" key="8">
    <source>
        <dbReference type="ARBA" id="ARBA00022989"/>
    </source>
</evidence>
<dbReference type="SMART" id="SM00387">
    <property type="entry name" value="HATPase_c"/>
    <property type="match status" value="1"/>
</dbReference>
<dbReference type="PANTHER" id="PTHR45436">
    <property type="entry name" value="SENSOR HISTIDINE KINASE YKOH"/>
    <property type="match status" value="1"/>
</dbReference>
<dbReference type="GO" id="GO:0016301">
    <property type="term" value="F:kinase activity"/>
    <property type="evidence" value="ECO:0007669"/>
    <property type="project" value="UniProtKB-KW"/>
</dbReference>
<accession>A0ABU2EV19</accession>